<dbReference type="Proteomes" id="UP001419910">
    <property type="component" value="Unassembled WGS sequence"/>
</dbReference>
<dbReference type="Pfam" id="PF01381">
    <property type="entry name" value="HTH_3"/>
    <property type="match status" value="1"/>
</dbReference>
<evidence type="ECO:0000313" key="2">
    <source>
        <dbReference type="EMBL" id="MEN2789468.1"/>
    </source>
</evidence>
<proteinExistence type="predicted"/>
<evidence type="ECO:0000313" key="3">
    <source>
        <dbReference type="Proteomes" id="UP001419910"/>
    </source>
</evidence>
<dbReference type="SUPFAM" id="SSF47413">
    <property type="entry name" value="lambda repressor-like DNA-binding domains"/>
    <property type="match status" value="1"/>
</dbReference>
<dbReference type="InterPro" id="IPR001387">
    <property type="entry name" value="Cro/C1-type_HTH"/>
</dbReference>
<comment type="caution">
    <text evidence="2">The sequence shown here is derived from an EMBL/GenBank/DDBJ whole genome shotgun (WGS) entry which is preliminary data.</text>
</comment>
<organism evidence="2 3">
    <name type="scientific">Sphingomonas oligophenolica</name>
    <dbReference type="NCBI Taxonomy" id="301154"/>
    <lineage>
        <taxon>Bacteria</taxon>
        <taxon>Pseudomonadati</taxon>
        <taxon>Pseudomonadota</taxon>
        <taxon>Alphaproteobacteria</taxon>
        <taxon>Sphingomonadales</taxon>
        <taxon>Sphingomonadaceae</taxon>
        <taxon>Sphingomonas</taxon>
    </lineage>
</organism>
<keyword evidence="3" id="KW-1185">Reference proteome</keyword>
<dbReference type="RefSeq" id="WP_343887232.1">
    <property type="nucleotide sequence ID" value="NZ_BAAAEH010000002.1"/>
</dbReference>
<evidence type="ECO:0000259" key="1">
    <source>
        <dbReference type="Pfam" id="PF01381"/>
    </source>
</evidence>
<dbReference type="InterPro" id="IPR010982">
    <property type="entry name" value="Lambda_DNA-bd_dom_sf"/>
</dbReference>
<protein>
    <submittedName>
        <fullName evidence="2">Helix-turn-helix domain-containing protein</fullName>
    </submittedName>
</protein>
<feature type="domain" description="HTH cro/C1-type" evidence="1">
    <location>
        <begin position="13"/>
        <end position="60"/>
    </location>
</feature>
<name>A0ABU9Y121_9SPHN</name>
<gene>
    <name evidence="2" type="ORF">ABC974_07525</name>
</gene>
<reference evidence="2 3" key="1">
    <citation type="submission" date="2024-05" db="EMBL/GenBank/DDBJ databases">
        <authorList>
            <person name="Liu Q."/>
            <person name="Xin Y.-H."/>
        </authorList>
    </citation>
    <scope>NUCLEOTIDE SEQUENCE [LARGE SCALE GENOMIC DNA]</scope>
    <source>
        <strain evidence="2 3">CGMCC 1.10181</strain>
    </source>
</reference>
<sequence>MLGSSDLLAALERLKAQGLTTNAQLSRLLGLPSSRIAEIFAGRRQVTIDEMKLMVEHFGLEGASPAPSAETLEPILDALLPLAPPGKLTDQSRRALAEALAYGLELLGAPSASPASPDALKVAARAAAVRFRETATAS</sequence>
<accession>A0ABU9Y121</accession>
<dbReference type="EMBL" id="JBDIME010000004">
    <property type="protein sequence ID" value="MEN2789468.1"/>
    <property type="molecule type" value="Genomic_DNA"/>
</dbReference>